<evidence type="ECO:0000313" key="1">
    <source>
        <dbReference type="EMBL" id="JAH03984.1"/>
    </source>
</evidence>
<accession>A0A0E9PHH2</accession>
<protein>
    <submittedName>
        <fullName evidence="1">Uncharacterized protein</fullName>
    </submittedName>
</protein>
<proteinExistence type="predicted"/>
<dbReference type="EMBL" id="GBXM01104593">
    <property type="protein sequence ID" value="JAH03984.1"/>
    <property type="molecule type" value="Transcribed_RNA"/>
</dbReference>
<dbReference type="AlphaFoldDB" id="A0A0E9PHH2"/>
<sequence length="18" mass="1941">MSCLYHDAPYSNVVVGEG</sequence>
<organism evidence="1">
    <name type="scientific">Anguilla anguilla</name>
    <name type="common">European freshwater eel</name>
    <name type="synonym">Muraena anguilla</name>
    <dbReference type="NCBI Taxonomy" id="7936"/>
    <lineage>
        <taxon>Eukaryota</taxon>
        <taxon>Metazoa</taxon>
        <taxon>Chordata</taxon>
        <taxon>Craniata</taxon>
        <taxon>Vertebrata</taxon>
        <taxon>Euteleostomi</taxon>
        <taxon>Actinopterygii</taxon>
        <taxon>Neopterygii</taxon>
        <taxon>Teleostei</taxon>
        <taxon>Anguilliformes</taxon>
        <taxon>Anguillidae</taxon>
        <taxon>Anguilla</taxon>
    </lineage>
</organism>
<reference evidence="1" key="1">
    <citation type="submission" date="2014-11" db="EMBL/GenBank/DDBJ databases">
        <authorList>
            <person name="Amaro Gonzalez C."/>
        </authorList>
    </citation>
    <scope>NUCLEOTIDE SEQUENCE</scope>
</reference>
<reference evidence="1" key="2">
    <citation type="journal article" date="2015" name="Fish Shellfish Immunol.">
        <title>Early steps in the European eel (Anguilla anguilla)-Vibrio vulnificus interaction in the gills: Role of the RtxA13 toxin.</title>
        <authorList>
            <person name="Callol A."/>
            <person name="Pajuelo D."/>
            <person name="Ebbesson L."/>
            <person name="Teles M."/>
            <person name="MacKenzie S."/>
            <person name="Amaro C."/>
        </authorList>
    </citation>
    <scope>NUCLEOTIDE SEQUENCE</scope>
</reference>
<name>A0A0E9PHH2_ANGAN</name>